<sequence>MPHRYALFMLVYSIIFFTVTLNAQDNVHRKPEQKEDISSHANLFNGDEILHFKLVGKLNKLFSDRSDSNSYHPILLQYFEADSNLVSIQLRVKTRGHFRRMKGNCKMPPLLLEFPKEQNKKSIFRKEHKLKLVVPCQGDDYVIREWLVYKIFNLISEKSFRGRLVQVEFEDSLKQRKPETHYCILLEDEKKVAERNDSYVWKPKMFPMQSTNKEEFKKLAVFEYMIGNTDWSVPYLQNIILIAQDSAKAPVAIPYDFDHAGIVDASYAGAAPELGISSVRDRLYRGYCEPDKKNFAETFKLFNSLKNDIYDLYKNCPLLGKKYLKFVDSYLDDFYRTINNDRIIEAEFGKPCREDIHVELRGLKK</sequence>
<keyword evidence="2" id="KW-1185">Reference proteome</keyword>
<organism evidence="1 2">
    <name type="scientific">Ginsengibacter hankyongi</name>
    <dbReference type="NCBI Taxonomy" id="2607284"/>
    <lineage>
        <taxon>Bacteria</taxon>
        <taxon>Pseudomonadati</taxon>
        <taxon>Bacteroidota</taxon>
        <taxon>Chitinophagia</taxon>
        <taxon>Chitinophagales</taxon>
        <taxon>Chitinophagaceae</taxon>
        <taxon>Ginsengibacter</taxon>
    </lineage>
</organism>
<reference evidence="1 2" key="1">
    <citation type="submission" date="2019-09" db="EMBL/GenBank/DDBJ databases">
        <title>Draft genome sequence of Ginsengibacter sp. BR5-29.</title>
        <authorList>
            <person name="Im W.-T."/>
        </authorList>
    </citation>
    <scope>NUCLEOTIDE SEQUENCE [LARGE SCALE GENOMIC DNA]</scope>
    <source>
        <strain evidence="1 2">BR5-29</strain>
    </source>
</reference>
<comment type="caution">
    <text evidence="1">The sequence shown here is derived from an EMBL/GenBank/DDBJ whole genome shotgun (WGS) entry which is preliminary data.</text>
</comment>
<dbReference type="AlphaFoldDB" id="A0A5J5IIX3"/>
<gene>
    <name evidence="1" type="ORF">FW778_02770</name>
</gene>
<evidence type="ECO:0000313" key="2">
    <source>
        <dbReference type="Proteomes" id="UP000326903"/>
    </source>
</evidence>
<dbReference type="EMBL" id="VYQF01000001">
    <property type="protein sequence ID" value="KAA9040979.1"/>
    <property type="molecule type" value="Genomic_DNA"/>
</dbReference>
<accession>A0A5J5IIX3</accession>
<dbReference type="Proteomes" id="UP000326903">
    <property type="component" value="Unassembled WGS sequence"/>
</dbReference>
<name>A0A5J5IIX3_9BACT</name>
<evidence type="ECO:0000313" key="1">
    <source>
        <dbReference type="EMBL" id="KAA9040979.1"/>
    </source>
</evidence>
<proteinExistence type="predicted"/>
<dbReference type="RefSeq" id="WP_150413068.1">
    <property type="nucleotide sequence ID" value="NZ_VYQF01000001.1"/>
</dbReference>
<protein>
    <submittedName>
        <fullName evidence="1">Uncharacterized protein</fullName>
    </submittedName>
</protein>